<evidence type="ECO:0000256" key="1">
    <source>
        <dbReference type="SAM" id="Phobius"/>
    </source>
</evidence>
<dbReference type="AlphaFoldDB" id="A0A224VKC4"/>
<protein>
    <submittedName>
        <fullName evidence="2">Uncharacterized protein</fullName>
    </submittedName>
</protein>
<evidence type="ECO:0000313" key="2">
    <source>
        <dbReference type="EMBL" id="GAW72774.1"/>
    </source>
</evidence>
<evidence type="ECO:0000313" key="4">
    <source>
        <dbReference type="Proteomes" id="UP000214739"/>
    </source>
</evidence>
<comment type="caution">
    <text evidence="2">The sequence shown here is derived from an EMBL/GenBank/DDBJ whole genome shotgun (WGS) entry which is preliminary data.</text>
</comment>
<keyword evidence="1" id="KW-1133">Transmembrane helix</keyword>
<gene>
    <name evidence="3" type="ORF">C5L28_000430</name>
    <name evidence="2" type="ORF">LPKJCM_01904</name>
</gene>
<feature type="transmembrane region" description="Helical" evidence="1">
    <location>
        <begin position="88"/>
        <end position="106"/>
    </location>
</feature>
<accession>A0A224VKC4</accession>
<dbReference type="EMBL" id="BDGB01000092">
    <property type="protein sequence ID" value="GAW72774.1"/>
    <property type="molecule type" value="Genomic_DNA"/>
</dbReference>
<feature type="transmembrane region" description="Helical" evidence="1">
    <location>
        <begin position="112"/>
        <end position="129"/>
    </location>
</feature>
<evidence type="ECO:0000313" key="5">
    <source>
        <dbReference type="Proteomes" id="UP000294668"/>
    </source>
</evidence>
<dbReference type="Proteomes" id="UP000214739">
    <property type="component" value="Unassembled WGS sequence"/>
</dbReference>
<reference evidence="3" key="3">
    <citation type="submission" date="2019-02" db="EMBL/GenBank/DDBJ databases">
        <authorList>
            <person name="Buron G."/>
            <person name="Chaylann A."/>
            <person name="Dolejs I."/>
            <person name="Forster J."/>
            <person name="Miks M.H."/>
        </authorList>
    </citation>
    <scope>NUCLEOTIDE SEQUENCE</scope>
    <source>
        <strain evidence="3">DSM 10551</strain>
    </source>
</reference>
<organism evidence="2 4">
    <name type="scientific">Lentilactobacillus parakefiri</name>
    <dbReference type="NCBI Taxonomy" id="152332"/>
    <lineage>
        <taxon>Bacteria</taxon>
        <taxon>Bacillati</taxon>
        <taxon>Bacillota</taxon>
        <taxon>Bacilli</taxon>
        <taxon>Lactobacillales</taxon>
        <taxon>Lactobacillaceae</taxon>
        <taxon>Lentilactobacillus</taxon>
    </lineage>
</organism>
<proteinExistence type="predicted"/>
<dbReference type="RefSeq" id="WP_225364175.1">
    <property type="nucleotide sequence ID" value="NZ_BAAAXO010000067.1"/>
</dbReference>
<keyword evidence="1" id="KW-0472">Membrane</keyword>
<keyword evidence="5" id="KW-1185">Reference proteome</keyword>
<dbReference type="Proteomes" id="UP000294668">
    <property type="component" value="Unassembled WGS sequence"/>
</dbReference>
<feature type="transmembrane region" description="Helical" evidence="1">
    <location>
        <begin position="57"/>
        <end position="76"/>
    </location>
</feature>
<evidence type="ECO:0000313" key="3">
    <source>
        <dbReference type="EMBL" id="TDG88435.1"/>
    </source>
</evidence>
<sequence>MLKRIGKYYSHLCFGLASLMAGTYVFFHLNYLDSPEVTPPPPPGFAEHVLFGVADDWWFAGLLVVGGIVLLSGVLLDSITLRNAGMIIIAPLFGYLAFGFMIRGVFDIRFNLTWVFASLAVALLIGTAMRGGKHNGC</sequence>
<reference evidence="3 5" key="2">
    <citation type="journal article" date="2019" name="Appl. Microbiol. Biotechnol.">
        <title>Uncovering carbohydrate metabolism through a genotype-phenotype association study of 56 lactic acid bacteria genomes.</title>
        <authorList>
            <person name="Buron-Moles G."/>
            <person name="Chailyan A."/>
            <person name="Dolejs I."/>
            <person name="Forster J."/>
            <person name="Miks M.H."/>
        </authorList>
    </citation>
    <scope>NUCLEOTIDE SEQUENCE [LARGE SCALE GENOMIC DNA]</scope>
    <source>
        <strain evidence="3 5">DSM 10551</strain>
    </source>
</reference>
<dbReference type="EMBL" id="PUFL01000088">
    <property type="protein sequence ID" value="TDG88435.1"/>
    <property type="molecule type" value="Genomic_DNA"/>
</dbReference>
<feature type="transmembrane region" description="Helical" evidence="1">
    <location>
        <begin position="12"/>
        <end position="32"/>
    </location>
</feature>
<reference evidence="2 4" key="1">
    <citation type="journal article" date="2017" name="Biosci Microbiota Food Health">
        <title>Genomic characterization reconfirms the taxonomic status of Lactobacillus parakefiri.</title>
        <authorList>
            <person name="Tanizawa Y."/>
            <person name="Kobayashi H."/>
            <person name="Kaminuma E."/>
            <person name="Sakamoto M."/>
            <person name="Ohkuma M."/>
            <person name="Nakamura Y."/>
            <person name="Arita M."/>
            <person name="Tohno M."/>
        </authorList>
    </citation>
    <scope>NUCLEOTIDE SEQUENCE [LARGE SCALE GENOMIC DNA]</scope>
    <source>
        <strain evidence="2 4">JCM 8573</strain>
    </source>
</reference>
<keyword evidence="1" id="KW-0812">Transmembrane</keyword>
<name>A0A224VKC4_9LACO</name>